<accession>A0A8H6KV04</accession>
<dbReference type="EMBL" id="WIGO01000023">
    <property type="protein sequence ID" value="KAF6837795.1"/>
    <property type="molecule type" value="Genomic_DNA"/>
</dbReference>
<evidence type="ECO:0000313" key="2">
    <source>
        <dbReference type="Proteomes" id="UP000654918"/>
    </source>
</evidence>
<reference evidence="1" key="1">
    <citation type="journal article" date="2020" name="Phytopathology">
        <title>Genome Sequence Resources of Colletotrichum truncatum, C. plurivorum, C. musicola, and C. sojae: Four Species Pathogenic to Soybean (Glycine max).</title>
        <authorList>
            <person name="Rogerio F."/>
            <person name="Boufleur T.R."/>
            <person name="Ciampi-Guillardi M."/>
            <person name="Sukno S.A."/>
            <person name="Thon M.R."/>
            <person name="Massola Junior N.S."/>
            <person name="Baroncelli R."/>
        </authorList>
    </citation>
    <scope>NUCLEOTIDE SEQUENCE</scope>
    <source>
        <strain evidence="1">LFN00145</strain>
    </source>
</reference>
<protein>
    <submittedName>
        <fullName evidence="1">Het domain-containing protein</fullName>
    </submittedName>
</protein>
<dbReference type="PANTHER" id="PTHR10622">
    <property type="entry name" value="HET DOMAIN-CONTAINING PROTEIN"/>
    <property type="match status" value="1"/>
</dbReference>
<proteinExistence type="predicted"/>
<keyword evidence="2" id="KW-1185">Reference proteome</keyword>
<dbReference type="Proteomes" id="UP000654918">
    <property type="component" value="Unassembled WGS sequence"/>
</dbReference>
<gene>
    <name evidence="1" type="ORF">CPLU01_02904</name>
</gene>
<dbReference type="AlphaFoldDB" id="A0A8H6KV04"/>
<name>A0A8H6KV04_9PEZI</name>
<evidence type="ECO:0000313" key="1">
    <source>
        <dbReference type="EMBL" id="KAF6837795.1"/>
    </source>
</evidence>
<sequence>MRARIVTKQGFKKIWETCIKAKVDGFSYAWIDTCWSEKPRHPGCYATLEGRSFDLTSLPASTSRVARSFPSPLTPCIAGIRTSICYAYLVDVPAAAGVVDYWDEECFDREGLFKSSRWFTRGWTLQELLAPEVVEFYASDWTEIGTKSSLTAHLARITKIDQAVLGGTRPISSCCAAEKLSWAASRETTRDEDAAYSLLGIMDVHLPLIYGEGSDAFLRLQRAMIMESEDYSLLLPGLASHITSRLKAGGTLSDVGGDSWEDTQRGSPLADEPYAFFVEDPDIWSYAEIENYSGQYSGFDNAHHHAPYFTPRELEICLSRVDTLAAGGQGETERYETHCKTRGHRIIIRLFADVVLGDRYLCRFRRGYDLLLYDDDDDLDTQFTSICILNLPRLEIEVAISPQYTAVDTTNLSSVLDIEWDPEYPKIMWLAEQKHLVLAVGWCTRAPGETAAFALVIGDHWAVVVSESELLQRFGAPRATFAPGISSGWWFAWVLSRLWHFRGVPDRGPDRILIRLREIAILAGHFQKDR</sequence>
<comment type="caution">
    <text evidence="1">The sequence shown here is derived from an EMBL/GenBank/DDBJ whole genome shotgun (WGS) entry which is preliminary data.</text>
</comment>
<dbReference type="PANTHER" id="PTHR10622:SF10">
    <property type="entry name" value="HET DOMAIN-CONTAINING PROTEIN"/>
    <property type="match status" value="1"/>
</dbReference>
<organism evidence="1 2">
    <name type="scientific">Colletotrichum plurivorum</name>
    <dbReference type="NCBI Taxonomy" id="2175906"/>
    <lineage>
        <taxon>Eukaryota</taxon>
        <taxon>Fungi</taxon>
        <taxon>Dikarya</taxon>
        <taxon>Ascomycota</taxon>
        <taxon>Pezizomycotina</taxon>
        <taxon>Sordariomycetes</taxon>
        <taxon>Hypocreomycetidae</taxon>
        <taxon>Glomerellales</taxon>
        <taxon>Glomerellaceae</taxon>
        <taxon>Colletotrichum</taxon>
        <taxon>Colletotrichum orchidearum species complex</taxon>
    </lineage>
</organism>